<gene>
    <name evidence="2" type="ORF">METZ01_LOCUS142840</name>
</gene>
<protein>
    <submittedName>
        <fullName evidence="2">Uncharacterized protein</fullName>
    </submittedName>
</protein>
<feature type="non-terminal residue" evidence="2">
    <location>
        <position position="1"/>
    </location>
</feature>
<organism evidence="2">
    <name type="scientific">marine metagenome</name>
    <dbReference type="NCBI Taxonomy" id="408172"/>
    <lineage>
        <taxon>unclassified sequences</taxon>
        <taxon>metagenomes</taxon>
        <taxon>ecological metagenomes</taxon>
    </lineage>
</organism>
<reference evidence="2" key="1">
    <citation type="submission" date="2018-05" db="EMBL/GenBank/DDBJ databases">
        <authorList>
            <person name="Lanie J.A."/>
            <person name="Ng W.-L."/>
            <person name="Kazmierczak K.M."/>
            <person name="Andrzejewski T.M."/>
            <person name="Davidsen T.M."/>
            <person name="Wayne K.J."/>
            <person name="Tettelin H."/>
            <person name="Glass J.I."/>
            <person name="Rusch D."/>
            <person name="Podicherti R."/>
            <person name="Tsui H.-C.T."/>
            <person name="Winkler M.E."/>
        </authorList>
    </citation>
    <scope>NUCLEOTIDE SEQUENCE</scope>
</reference>
<proteinExistence type="predicted"/>
<evidence type="ECO:0000256" key="1">
    <source>
        <dbReference type="SAM" id="MobiDB-lite"/>
    </source>
</evidence>
<name>A0A381ZL10_9ZZZZ</name>
<sequence>AAYSFTDVPNTQVPLPFDSDLASWHDHPQFARDGQTLHMLHVWFVPSSNGPFAGLNFWLPYQTAGIEIPNPCWMADEADADRIRNVSFALVPAQNINDTERMEILDALDYAARGDDHDGWVAAADLFIADLSSYETERMQGMLGVLGENQMSSAERDAAGIAQPRSGRISEAINE</sequence>
<dbReference type="AlphaFoldDB" id="A0A381ZL10"/>
<evidence type="ECO:0000313" key="2">
    <source>
        <dbReference type="EMBL" id="SVA89986.1"/>
    </source>
</evidence>
<dbReference type="EMBL" id="UINC01021757">
    <property type="protein sequence ID" value="SVA89986.1"/>
    <property type="molecule type" value="Genomic_DNA"/>
</dbReference>
<feature type="region of interest" description="Disordered" evidence="1">
    <location>
        <begin position="155"/>
        <end position="175"/>
    </location>
</feature>
<accession>A0A381ZL10</accession>